<proteinExistence type="predicted"/>
<evidence type="ECO:0000313" key="3">
    <source>
        <dbReference type="Proteomes" id="UP000053599"/>
    </source>
</evidence>
<dbReference type="InterPro" id="IPR055100">
    <property type="entry name" value="GNAT_LYC1-like"/>
</dbReference>
<dbReference type="Proteomes" id="UP000053599">
    <property type="component" value="Unassembled WGS sequence"/>
</dbReference>
<feature type="domain" description="LYC1 C-terminal" evidence="1">
    <location>
        <begin position="208"/>
        <end position="405"/>
    </location>
</feature>
<organism evidence="2 3">
    <name type="scientific">Exophiala sideris</name>
    <dbReference type="NCBI Taxonomy" id="1016849"/>
    <lineage>
        <taxon>Eukaryota</taxon>
        <taxon>Fungi</taxon>
        <taxon>Dikarya</taxon>
        <taxon>Ascomycota</taxon>
        <taxon>Pezizomycotina</taxon>
        <taxon>Eurotiomycetes</taxon>
        <taxon>Chaetothyriomycetidae</taxon>
        <taxon>Chaetothyriales</taxon>
        <taxon>Herpotrichiellaceae</taxon>
        <taxon>Exophiala</taxon>
    </lineage>
</organism>
<dbReference type="SUPFAM" id="SSF55729">
    <property type="entry name" value="Acyl-CoA N-acyltransferases (Nat)"/>
    <property type="match status" value="1"/>
</dbReference>
<dbReference type="STRING" id="1016849.A0A0D1XFH6"/>
<evidence type="ECO:0000259" key="1">
    <source>
        <dbReference type="Pfam" id="PF22998"/>
    </source>
</evidence>
<dbReference type="AlphaFoldDB" id="A0A0D1XFH6"/>
<dbReference type="InterPro" id="IPR053013">
    <property type="entry name" value="LAT"/>
</dbReference>
<protein>
    <recommendedName>
        <fullName evidence="1">LYC1 C-terminal domain-containing protein</fullName>
    </recommendedName>
</protein>
<dbReference type="Pfam" id="PF22998">
    <property type="entry name" value="GNAT_LYC1-like"/>
    <property type="match status" value="1"/>
</dbReference>
<gene>
    <name evidence="2" type="ORF">PV11_02463</name>
</gene>
<dbReference type="Gene3D" id="3.40.630.30">
    <property type="match status" value="1"/>
</dbReference>
<dbReference type="PANTHER" id="PTHR34815">
    <property type="entry name" value="LYSINE ACETYLTRANSFERASE"/>
    <property type="match status" value="1"/>
</dbReference>
<dbReference type="EMBL" id="KN846951">
    <property type="protein sequence ID" value="KIV86881.1"/>
    <property type="molecule type" value="Genomic_DNA"/>
</dbReference>
<dbReference type="InterPro" id="IPR016181">
    <property type="entry name" value="Acyl_CoA_acyltransferase"/>
</dbReference>
<sequence>MTTMSASTTHANDVLTTSKPSALDEHFLPSAQSPHLKVEPATPLEYLQTTHLNAEEWKGPLDLQQYLEREEVLQQTDLTKDGRITGWILTSDTIPCNPNGIRPIFASCETIQVCAYVAHKGYIQNVQAHGIASVFTRSEYRGKGYAARMMVEMGKRLESWQKLEDLSNAFSVLYSDIGPKFYARHGWKVFPSTHIHLALLGQNDYDRAKGELPSVEELTMADLHDIPTVRYVEQRLQEQSTARPNTTFVAIRPDLEHFGWHIARDEFQCQLLGKGHPSVKGAIHRETGLALIWCRVFAASEQDWQLHILHTVIPPTIQSSADAQAAMAALLSRAQLEASQWDMVAGVEVWDPSELTIAAARTLKAQEQGKVDVITRDKEHLCSLRWNKHDNEDVVWLANEKYAWC</sequence>
<name>A0A0D1XFH6_9EURO</name>
<evidence type="ECO:0000313" key="2">
    <source>
        <dbReference type="EMBL" id="KIV86881.1"/>
    </source>
</evidence>
<reference evidence="2 3" key="1">
    <citation type="submission" date="2015-01" db="EMBL/GenBank/DDBJ databases">
        <title>The Genome Sequence of Exophiala sideris CBS121828.</title>
        <authorList>
            <consortium name="The Broad Institute Genomics Platform"/>
            <person name="Cuomo C."/>
            <person name="de Hoog S."/>
            <person name="Gorbushina A."/>
            <person name="Stielow B."/>
            <person name="Teixiera M."/>
            <person name="Abouelleil A."/>
            <person name="Chapman S.B."/>
            <person name="Priest M."/>
            <person name="Young S.K."/>
            <person name="Wortman J."/>
            <person name="Nusbaum C."/>
            <person name="Birren B."/>
        </authorList>
    </citation>
    <scope>NUCLEOTIDE SEQUENCE [LARGE SCALE GENOMIC DNA]</scope>
    <source>
        <strain evidence="2 3">CBS 121828</strain>
    </source>
</reference>
<dbReference type="HOGENOM" id="CLU_038171_1_0_1"/>
<dbReference type="PANTHER" id="PTHR34815:SF2">
    <property type="entry name" value="N-ACETYLTRANSFERASE DOMAIN-CONTAINING PROTEIN"/>
    <property type="match status" value="1"/>
</dbReference>
<accession>A0A0D1XFH6</accession>
<dbReference type="OrthoDB" id="2020070at2759"/>